<dbReference type="Proteomes" id="UP000198510">
    <property type="component" value="Unassembled WGS sequence"/>
</dbReference>
<dbReference type="AlphaFoldDB" id="A0A1G9SBP6"/>
<proteinExistence type="predicted"/>
<organism evidence="1 2">
    <name type="scientific">Catalinimonas alkaloidigena</name>
    <dbReference type="NCBI Taxonomy" id="1075417"/>
    <lineage>
        <taxon>Bacteria</taxon>
        <taxon>Pseudomonadati</taxon>
        <taxon>Bacteroidota</taxon>
        <taxon>Cytophagia</taxon>
        <taxon>Cytophagales</taxon>
        <taxon>Catalimonadaceae</taxon>
        <taxon>Catalinimonas</taxon>
    </lineage>
</organism>
<dbReference type="RefSeq" id="WP_143017456.1">
    <property type="nucleotide sequence ID" value="NZ_FNFO01000012.1"/>
</dbReference>
<dbReference type="STRING" id="1075417.SAMN05421823_112105"/>
<dbReference type="EMBL" id="FNFO01000012">
    <property type="protein sequence ID" value="SDM32916.1"/>
    <property type="molecule type" value="Genomic_DNA"/>
</dbReference>
<sequence>MNPTEISSLLKEICESLNCPIWLTGNLYWFLIVGLLCGSLKVSWSVVQKIALWRNRKILNRDLHPYYTPGDVDNATRYFIATKYQKVSPSEDEEPGRKHIASAKEKLIPLFLKKAFQSKEDAKYYLILADTGMGKSTFLINLYLAYKNQWHSPLAVPKFRIKLLPLGQPEIVKRISEISDKEHTILLLDAFDEDVEAIKDYRARLNELLAHANPFRIIVLTCRTQFFPSQKEEPHETGYFSAGEHGEYKFQKLYISIFDNKDITKYLHKRFNVLHVKERKLAKKIVIQSSTLLVRPMLLSHIKELVVSEQSYEFSFQVYAELIERWLVRESRKPGIRQKYGSESRFKEILHDFSLKLATNLYSNRDERGGYFISNDEPFQEDVLSLSDIESEYISLTEQVGKTQSLLNRNAAGEYKFAHKSILEFFLAKKFAKDQEFALEFNFTGMDTALRFCKEMLLEDLRNTDGEYTGATSHKLNKLSQLDLPQLDSVSTIQINTFSSINLARLRVIPKLHQITILNKSTPILYHLYYSLYLHVPQDLQSLHDSFKMKELREHIDLRDLRHFLESLGMKELRKRLEFQTPQQLQVIKELVESLDPQEITDIEQSRAVIHESLIRRDGEVIEQLQIANEFVRELCLLETRLPNHVIYY</sequence>
<evidence type="ECO:0000313" key="2">
    <source>
        <dbReference type="Proteomes" id="UP000198510"/>
    </source>
</evidence>
<name>A0A1G9SBP6_9BACT</name>
<dbReference type="OrthoDB" id="1488560at2"/>
<gene>
    <name evidence="1" type="ORF">SAMN05421823_112105</name>
</gene>
<evidence type="ECO:0000313" key="1">
    <source>
        <dbReference type="EMBL" id="SDM32916.1"/>
    </source>
</evidence>
<evidence type="ECO:0008006" key="3">
    <source>
        <dbReference type="Google" id="ProtNLM"/>
    </source>
</evidence>
<reference evidence="1 2" key="1">
    <citation type="submission" date="2016-10" db="EMBL/GenBank/DDBJ databases">
        <authorList>
            <person name="de Groot N.N."/>
        </authorList>
    </citation>
    <scope>NUCLEOTIDE SEQUENCE [LARGE SCALE GENOMIC DNA]</scope>
    <source>
        <strain evidence="1 2">DSM 25186</strain>
    </source>
</reference>
<accession>A0A1G9SBP6</accession>
<keyword evidence="2" id="KW-1185">Reference proteome</keyword>
<protein>
    <recommendedName>
        <fullName evidence="3">NACHT domain-containing protein</fullName>
    </recommendedName>
</protein>